<dbReference type="EMBL" id="LR862132">
    <property type="protein sequence ID" value="CAD1837811.1"/>
    <property type="molecule type" value="Genomic_DNA"/>
</dbReference>
<name>A0A6V7Q486_ANACO</name>
<evidence type="ECO:0000313" key="2">
    <source>
        <dbReference type="EMBL" id="CAD1837811.1"/>
    </source>
</evidence>
<dbReference type="AlphaFoldDB" id="A0A6V7Q486"/>
<sequence>MGGSGGSSSSSSGEEDGDAEWRAAIESVAAADFSGPPGSGRQRRRRLPARSAALLPTTRRQNPRPQALPDQDAEMAKKLLDDLLENNIEIVRTHGSYLGDTAQSDVGGIKLFRKAPPGITLDTVDSYPRPDKKPRILPGEEIEEKSKKFRRQLQSVAIDGNDVIASAREASRKSLARFEAKEAAVKAAAKREEERVLELRRIRGEKWLPSIAREMRDKTSAQRGG</sequence>
<dbReference type="PANTHER" id="PTHR36765">
    <property type="entry name" value="EXPRESSED PROTEIN"/>
    <property type="match status" value="1"/>
</dbReference>
<protein>
    <submittedName>
        <fullName evidence="2">Uncharacterized protein</fullName>
    </submittedName>
</protein>
<proteinExistence type="predicted"/>
<evidence type="ECO:0000256" key="1">
    <source>
        <dbReference type="SAM" id="MobiDB-lite"/>
    </source>
</evidence>
<accession>A0A6V7Q486</accession>
<dbReference type="PANTHER" id="PTHR36765:SF1">
    <property type="entry name" value="EXPRESSED PROTEIN"/>
    <property type="match status" value="1"/>
</dbReference>
<gene>
    <name evidence="2" type="ORF">CB5_LOCUS21022</name>
</gene>
<feature type="region of interest" description="Disordered" evidence="1">
    <location>
        <begin position="1"/>
        <end position="72"/>
    </location>
</feature>
<organism evidence="2">
    <name type="scientific">Ananas comosus var. bracteatus</name>
    <name type="common">red pineapple</name>
    <dbReference type="NCBI Taxonomy" id="296719"/>
    <lineage>
        <taxon>Eukaryota</taxon>
        <taxon>Viridiplantae</taxon>
        <taxon>Streptophyta</taxon>
        <taxon>Embryophyta</taxon>
        <taxon>Tracheophyta</taxon>
        <taxon>Spermatophyta</taxon>
        <taxon>Magnoliopsida</taxon>
        <taxon>Liliopsida</taxon>
        <taxon>Poales</taxon>
        <taxon>Bromeliaceae</taxon>
        <taxon>Bromelioideae</taxon>
        <taxon>Ananas</taxon>
    </lineage>
</organism>
<reference evidence="2" key="1">
    <citation type="submission" date="2020-07" db="EMBL/GenBank/DDBJ databases">
        <authorList>
            <person name="Lin J."/>
        </authorList>
    </citation>
    <scope>NUCLEOTIDE SEQUENCE</scope>
</reference>